<sequence>MLGLVDSKQELRRLLIGKSVPAMTQAATAALFKHYLLIRDVLVMRDVPMEFWEGPHILRAVAVYLREPVYVWDVSANDTAHVQRYTFATLIMDNGEAHETGQVEMVSDDVMKIFLDACFHIHVFPVMLLLKHVESHLYGVQHGNLIFEWHAQRGPDMRSRLDSVHEATGFPKLPSVGYDLDSVRAEDSINRKYPPASAHVHSEVYARILRYDDMSQMGAIDARIAGRLHSVNEDVFAEWAQTEGIKHGLPAMDEGRRSWAHATDWLCSNPAAMRQIMALLPFPELAAQACNQHQREDWGEREAFAQQLQMLDRIQEDEENDDRARTMCAEWATICRTADYTEAVVLARDKQRWDKLNTYVDDSIMRSRPLEIPLNHWFTLHVLPHTIREWCDTVMGRAPASTIAVWFVNLSKYNNYAWLLLTIKIGVLQYIYNWEWHVCLHPLPRRKSARQMPTELFNTTMLITEDTVAKAIRACKPGKACGPDHLGNEFYRDYIEELTPILTTLYRQWYEQQLFPASFTKGNIFCLKKSGDSGNPLNYRLLALLNSDYKVNHANRHNGCTKSVKRAN</sequence>
<gene>
    <name evidence="1" type="ORF">PFR002_LOCUS6683</name>
</gene>
<dbReference type="AlphaFoldDB" id="A0AAV0U9A9"/>
<dbReference type="EMBL" id="CANTFK010000865">
    <property type="protein sequence ID" value="CAI5731781.1"/>
    <property type="molecule type" value="Genomic_DNA"/>
</dbReference>
<dbReference type="PANTHER" id="PTHR19446">
    <property type="entry name" value="REVERSE TRANSCRIPTASES"/>
    <property type="match status" value="1"/>
</dbReference>
<protein>
    <submittedName>
        <fullName evidence="1">Uncharacterized protein</fullName>
    </submittedName>
</protein>
<organism evidence="1 2">
    <name type="scientific">Peronospora farinosa</name>
    <dbReference type="NCBI Taxonomy" id="134698"/>
    <lineage>
        <taxon>Eukaryota</taxon>
        <taxon>Sar</taxon>
        <taxon>Stramenopiles</taxon>
        <taxon>Oomycota</taxon>
        <taxon>Peronosporomycetes</taxon>
        <taxon>Peronosporales</taxon>
        <taxon>Peronosporaceae</taxon>
        <taxon>Peronospora</taxon>
    </lineage>
</organism>
<name>A0AAV0U9A9_9STRA</name>
<comment type="caution">
    <text evidence="1">The sequence shown here is derived from an EMBL/GenBank/DDBJ whole genome shotgun (WGS) entry which is preliminary data.</text>
</comment>
<accession>A0AAV0U9A9</accession>
<evidence type="ECO:0000313" key="2">
    <source>
        <dbReference type="Proteomes" id="UP001159659"/>
    </source>
</evidence>
<proteinExistence type="predicted"/>
<reference evidence="1" key="1">
    <citation type="submission" date="2022-12" db="EMBL/GenBank/DDBJ databases">
        <authorList>
            <person name="Webb A."/>
        </authorList>
    </citation>
    <scope>NUCLEOTIDE SEQUENCE</scope>
    <source>
        <strain evidence="1">Pf2</strain>
    </source>
</reference>
<dbReference type="Proteomes" id="UP001159659">
    <property type="component" value="Unassembled WGS sequence"/>
</dbReference>
<evidence type="ECO:0000313" key="1">
    <source>
        <dbReference type="EMBL" id="CAI5731781.1"/>
    </source>
</evidence>